<feature type="domain" description="F-box" evidence="1">
    <location>
        <begin position="1"/>
        <end position="43"/>
    </location>
</feature>
<evidence type="ECO:0000313" key="2">
    <source>
        <dbReference type="EMBL" id="SPN79575.1"/>
    </source>
</evidence>
<keyword evidence="3" id="KW-1185">Reference proteome</keyword>
<sequence length="213" mass="25286">MSLSREVLFVILQEVEVNNLYRLSSVCKEYKSLCKDKGLWKRIFSKYGLTMLKKNKSVCTWISNFTVSSASKEKINRYMERVDKVRNLKNVVMPLELRDVRHASVIHIPKVTNKDELEFLIHQDRIFSASLSPTKPYSKMFLELYKMSGEYYMRIKEKGMLDEKIVVYKKYKLSKRQVSYLLYKLAYYCLFLQNISLPREEEGRSVCGYNTVY</sequence>
<evidence type="ECO:0000313" key="3">
    <source>
        <dbReference type="Proteomes" id="UP000273054"/>
    </source>
</evidence>
<dbReference type="InterPro" id="IPR001810">
    <property type="entry name" value="F-box_dom"/>
</dbReference>
<accession>A0A2R8FEY5</accession>
<dbReference type="SUPFAM" id="SSF81383">
    <property type="entry name" value="F-box domain"/>
    <property type="match status" value="1"/>
</dbReference>
<name>A0A2R8FEY5_9VIRU</name>
<dbReference type="EMBL" id="LT994651">
    <property type="protein sequence ID" value="SPN79575.1"/>
    <property type="molecule type" value="Genomic_DNA"/>
</dbReference>
<organism evidence="2">
    <name type="scientific">Brazilian cedratvirus IHUMI</name>
    <dbReference type="NCBI Taxonomy" id="2126980"/>
    <lineage>
        <taxon>Viruses</taxon>
        <taxon>Pithoviruses</taxon>
        <taxon>Orthocedratvirinae</taxon>
        <taxon>Alphacedratvirus</taxon>
        <taxon>Alphacedratvirus brasiliense</taxon>
    </lineage>
</organism>
<dbReference type="InterPro" id="IPR036047">
    <property type="entry name" value="F-box-like_dom_sf"/>
</dbReference>
<dbReference type="Proteomes" id="UP000273054">
    <property type="component" value="Segment"/>
</dbReference>
<dbReference type="Pfam" id="PF12937">
    <property type="entry name" value="F-box-like"/>
    <property type="match status" value="1"/>
</dbReference>
<evidence type="ECO:0000259" key="1">
    <source>
        <dbReference type="PROSITE" id="PS50181"/>
    </source>
</evidence>
<proteinExistence type="predicted"/>
<dbReference type="PROSITE" id="PS50181">
    <property type="entry name" value="FBOX"/>
    <property type="match status" value="1"/>
</dbReference>
<reference evidence="2" key="1">
    <citation type="submission" date="2018-03" db="EMBL/GenBank/DDBJ databases">
        <authorList>
            <consortium name="Urmite Genomes"/>
        </authorList>
    </citation>
    <scope>NUCLEOTIDE SEQUENCE [LARGE SCALE GENOMIC DNA]</scope>
    <source>
        <strain evidence="2">IHUMI-27.7</strain>
    </source>
</reference>
<gene>
    <name evidence="2" type="ORF">BRZCDTV_423</name>
</gene>
<protein>
    <submittedName>
        <fullName evidence="2">F-box domain-containing protein</fullName>
    </submittedName>
</protein>
<dbReference type="Gene3D" id="1.20.1280.50">
    <property type="match status" value="1"/>
</dbReference>